<dbReference type="EMBL" id="PDCK01000045">
    <property type="protein sequence ID" value="PRQ15860.1"/>
    <property type="molecule type" value="Genomic_DNA"/>
</dbReference>
<organism evidence="3 4">
    <name type="scientific">Rosa chinensis</name>
    <name type="common">China rose</name>
    <dbReference type="NCBI Taxonomy" id="74649"/>
    <lineage>
        <taxon>Eukaryota</taxon>
        <taxon>Viridiplantae</taxon>
        <taxon>Streptophyta</taxon>
        <taxon>Embryophyta</taxon>
        <taxon>Tracheophyta</taxon>
        <taxon>Spermatophyta</taxon>
        <taxon>Magnoliopsida</taxon>
        <taxon>eudicotyledons</taxon>
        <taxon>Gunneridae</taxon>
        <taxon>Pentapetalae</taxon>
        <taxon>rosids</taxon>
        <taxon>fabids</taxon>
        <taxon>Rosales</taxon>
        <taxon>Rosaceae</taxon>
        <taxon>Rosoideae</taxon>
        <taxon>Rosoideae incertae sedis</taxon>
        <taxon>Rosa</taxon>
    </lineage>
</organism>
<proteinExistence type="predicted"/>
<feature type="signal peptide" evidence="2">
    <location>
        <begin position="1"/>
        <end position="34"/>
    </location>
</feature>
<evidence type="ECO:0000313" key="3">
    <source>
        <dbReference type="EMBL" id="PRQ15860.1"/>
    </source>
</evidence>
<dbReference type="InterPro" id="IPR049306">
    <property type="entry name" value="GLV1-2"/>
</dbReference>
<dbReference type="Proteomes" id="UP000238479">
    <property type="component" value="Chromosome 7"/>
</dbReference>
<keyword evidence="4" id="KW-1185">Reference proteome</keyword>
<evidence type="ECO:0000256" key="2">
    <source>
        <dbReference type="SAM" id="SignalP"/>
    </source>
</evidence>
<protein>
    <submittedName>
        <fullName evidence="3">Uncharacterized protein</fullName>
    </submittedName>
</protein>
<dbReference type="AlphaFoldDB" id="A0A2P6P1R0"/>
<sequence>MMAFLTVNKRNNISLQLAFLLLFLVPALLLLAHARDISSSSRRLDVVVKKGAAASSVLQDAEPVESSDISSSRSSHAFEKKHEQENLTGTEGIGDDLLVGDYTPTRKKSPIHN</sequence>
<evidence type="ECO:0000313" key="4">
    <source>
        <dbReference type="Proteomes" id="UP000238479"/>
    </source>
</evidence>
<name>A0A2P6P1R0_ROSCH</name>
<dbReference type="Gramene" id="PRQ15860">
    <property type="protein sequence ID" value="PRQ15860"/>
    <property type="gene ID" value="RchiOBHm_Chr7g0177991"/>
</dbReference>
<gene>
    <name evidence="3" type="ORF">RchiOBHm_Chr7g0177991</name>
</gene>
<comment type="caution">
    <text evidence="3">The sequence shown here is derived from an EMBL/GenBank/DDBJ whole genome shotgun (WGS) entry which is preliminary data.</text>
</comment>
<keyword evidence="2" id="KW-0732">Signal</keyword>
<dbReference type="Pfam" id="PF21529">
    <property type="entry name" value="GLV1-2"/>
    <property type="match status" value="1"/>
</dbReference>
<feature type="compositionally biased region" description="Basic and acidic residues" evidence="1">
    <location>
        <begin position="76"/>
        <end position="85"/>
    </location>
</feature>
<feature type="compositionally biased region" description="Low complexity" evidence="1">
    <location>
        <begin position="66"/>
        <end position="75"/>
    </location>
</feature>
<feature type="region of interest" description="Disordered" evidence="1">
    <location>
        <begin position="53"/>
        <end position="113"/>
    </location>
</feature>
<feature type="chain" id="PRO_5015195528" evidence="2">
    <location>
        <begin position="35"/>
        <end position="113"/>
    </location>
</feature>
<evidence type="ECO:0000256" key="1">
    <source>
        <dbReference type="SAM" id="MobiDB-lite"/>
    </source>
</evidence>
<reference evidence="3 4" key="1">
    <citation type="journal article" date="2018" name="Nat. Genet.">
        <title>The Rosa genome provides new insights in the design of modern roses.</title>
        <authorList>
            <person name="Bendahmane M."/>
        </authorList>
    </citation>
    <scope>NUCLEOTIDE SEQUENCE [LARGE SCALE GENOMIC DNA]</scope>
    <source>
        <strain evidence="4">cv. Old Blush</strain>
    </source>
</reference>
<accession>A0A2P6P1R0</accession>